<feature type="transmembrane region" description="Helical" evidence="6">
    <location>
        <begin position="239"/>
        <end position="256"/>
    </location>
</feature>
<dbReference type="GO" id="GO:0016020">
    <property type="term" value="C:membrane"/>
    <property type="evidence" value="ECO:0007669"/>
    <property type="project" value="UniProtKB-SubCell"/>
</dbReference>
<sequence>MMGIRATSDIYPHALTYLSTRCLSAPFFLLITVGEGALRGFGDTRIPLLASMATAFTMATLEPLLMFALGWHIRGSAVQWAYPKCQRFSSSSVEKSKDADENVDKNMLTKSRIIATIVKANASMILKQGSLLFTWAYATKSAAKFGAAQVAAHQVALSFWMVFAYILDAVSVSAQILLSKARTRNSVDEVRSVTKFMTSVAIVQGLIIALIIAGLAPYVPSFFTTDEAVIAQLKTLLPVLSMQQVLISLTFVVEALAAGGSQFTLLGVGTALSALAAITLMANATSVLEIWTRGILAMFIGRFAAAGIGVLNVNGLLPKLKFTYSRKGEAKKEE</sequence>
<dbReference type="AlphaFoldDB" id="A0AAD8Y7J3"/>
<organism evidence="7 8">
    <name type="scientific">Skeletonema marinoi</name>
    <dbReference type="NCBI Taxonomy" id="267567"/>
    <lineage>
        <taxon>Eukaryota</taxon>
        <taxon>Sar</taxon>
        <taxon>Stramenopiles</taxon>
        <taxon>Ochrophyta</taxon>
        <taxon>Bacillariophyta</taxon>
        <taxon>Coscinodiscophyceae</taxon>
        <taxon>Thalassiosirophycidae</taxon>
        <taxon>Thalassiosirales</taxon>
        <taxon>Skeletonemataceae</taxon>
        <taxon>Skeletonema</taxon>
        <taxon>Skeletonema marinoi-dohrnii complex</taxon>
    </lineage>
</organism>
<evidence type="ECO:0000256" key="2">
    <source>
        <dbReference type="ARBA" id="ARBA00010199"/>
    </source>
</evidence>
<accession>A0AAD8Y7J3</accession>
<evidence type="ECO:0000256" key="4">
    <source>
        <dbReference type="ARBA" id="ARBA00022989"/>
    </source>
</evidence>
<dbReference type="Pfam" id="PF01554">
    <property type="entry name" value="MatE"/>
    <property type="match status" value="1"/>
</dbReference>
<dbReference type="PANTHER" id="PTHR42893:SF46">
    <property type="entry name" value="PROTEIN DETOXIFICATION 44, CHLOROPLASTIC"/>
    <property type="match status" value="1"/>
</dbReference>
<comment type="caution">
    <text evidence="7">The sequence shown here is derived from an EMBL/GenBank/DDBJ whole genome shotgun (WGS) entry which is preliminary data.</text>
</comment>
<protein>
    <submittedName>
        <fullName evidence="7">Multidrug and toxic compound extrusion (MATE) family protein</fullName>
    </submittedName>
</protein>
<dbReference type="EMBL" id="JATAAI010000016">
    <property type="protein sequence ID" value="KAK1740191.1"/>
    <property type="molecule type" value="Genomic_DNA"/>
</dbReference>
<evidence type="ECO:0000256" key="5">
    <source>
        <dbReference type="ARBA" id="ARBA00023136"/>
    </source>
</evidence>
<evidence type="ECO:0000256" key="1">
    <source>
        <dbReference type="ARBA" id="ARBA00004141"/>
    </source>
</evidence>
<dbReference type="InterPro" id="IPR044644">
    <property type="entry name" value="DinF-like"/>
</dbReference>
<name>A0AAD8Y7J3_9STRA</name>
<reference evidence="7" key="1">
    <citation type="submission" date="2023-06" db="EMBL/GenBank/DDBJ databases">
        <title>Survivors Of The Sea: Transcriptome response of Skeletonema marinoi to long-term dormancy.</title>
        <authorList>
            <person name="Pinder M.I.M."/>
            <person name="Kourtchenko O."/>
            <person name="Robertson E.K."/>
            <person name="Larsson T."/>
            <person name="Maumus F."/>
            <person name="Osuna-Cruz C.M."/>
            <person name="Vancaester E."/>
            <person name="Stenow R."/>
            <person name="Vandepoele K."/>
            <person name="Ploug H."/>
            <person name="Bruchert V."/>
            <person name="Godhe A."/>
            <person name="Topel M."/>
        </authorList>
    </citation>
    <scope>NUCLEOTIDE SEQUENCE</scope>
    <source>
        <strain evidence="7">R05AC</strain>
    </source>
</reference>
<evidence type="ECO:0000313" key="8">
    <source>
        <dbReference type="Proteomes" id="UP001224775"/>
    </source>
</evidence>
<feature type="transmembrane region" description="Helical" evidence="6">
    <location>
        <begin position="15"/>
        <end position="34"/>
    </location>
</feature>
<keyword evidence="4 6" id="KW-1133">Transmembrane helix</keyword>
<evidence type="ECO:0000256" key="3">
    <source>
        <dbReference type="ARBA" id="ARBA00022692"/>
    </source>
</evidence>
<comment type="subcellular location">
    <subcellularLocation>
        <location evidence="1">Membrane</location>
        <topology evidence="1">Multi-pass membrane protein</topology>
    </subcellularLocation>
</comment>
<dbReference type="GO" id="GO:0042910">
    <property type="term" value="F:xenobiotic transmembrane transporter activity"/>
    <property type="evidence" value="ECO:0007669"/>
    <property type="project" value="InterPro"/>
</dbReference>
<feature type="transmembrane region" description="Helical" evidence="6">
    <location>
        <begin position="263"/>
        <end position="282"/>
    </location>
</feature>
<feature type="transmembrane region" description="Helical" evidence="6">
    <location>
        <begin position="157"/>
        <end position="178"/>
    </location>
</feature>
<gene>
    <name evidence="7" type="ORF">QTG54_009141</name>
</gene>
<proteinExistence type="inferred from homology"/>
<keyword evidence="3 6" id="KW-0812">Transmembrane</keyword>
<evidence type="ECO:0000256" key="6">
    <source>
        <dbReference type="SAM" id="Phobius"/>
    </source>
</evidence>
<feature type="transmembrane region" description="Helical" evidence="6">
    <location>
        <begin position="46"/>
        <end position="73"/>
    </location>
</feature>
<dbReference type="InterPro" id="IPR002528">
    <property type="entry name" value="MATE_fam"/>
</dbReference>
<comment type="similarity">
    <text evidence="2">Belongs to the multi antimicrobial extrusion (MATE) (TC 2.A.66.1) family.</text>
</comment>
<dbReference type="GO" id="GO:0015297">
    <property type="term" value="F:antiporter activity"/>
    <property type="evidence" value="ECO:0007669"/>
    <property type="project" value="InterPro"/>
</dbReference>
<evidence type="ECO:0000313" key="7">
    <source>
        <dbReference type="EMBL" id="KAK1740191.1"/>
    </source>
</evidence>
<dbReference type="Proteomes" id="UP001224775">
    <property type="component" value="Unassembled WGS sequence"/>
</dbReference>
<keyword evidence="5 6" id="KW-0472">Membrane</keyword>
<feature type="transmembrane region" description="Helical" evidence="6">
    <location>
        <begin position="199"/>
        <end position="219"/>
    </location>
</feature>
<dbReference type="PANTHER" id="PTHR42893">
    <property type="entry name" value="PROTEIN DETOXIFICATION 44, CHLOROPLASTIC-RELATED"/>
    <property type="match status" value="1"/>
</dbReference>
<feature type="transmembrane region" description="Helical" evidence="6">
    <location>
        <begin position="294"/>
        <end position="317"/>
    </location>
</feature>
<keyword evidence="8" id="KW-1185">Reference proteome</keyword>